<dbReference type="Proteomes" id="UP000199394">
    <property type="component" value="Unassembled WGS sequence"/>
</dbReference>
<dbReference type="AlphaFoldDB" id="A0A1H4EJL7"/>
<accession>A0A1H4EJL7</accession>
<dbReference type="Gene3D" id="1.10.10.60">
    <property type="entry name" value="Homeodomain-like"/>
    <property type="match status" value="1"/>
</dbReference>
<proteinExistence type="predicted"/>
<protein>
    <submittedName>
        <fullName evidence="2">Transposase</fullName>
    </submittedName>
</protein>
<reference evidence="2 3" key="1">
    <citation type="submission" date="2016-10" db="EMBL/GenBank/DDBJ databases">
        <authorList>
            <person name="de Groot N.N."/>
        </authorList>
    </citation>
    <scope>NUCLEOTIDE SEQUENCE [LARGE SCALE GENOMIC DNA]</scope>
    <source>
        <strain evidence="2 3">SR12</strain>
    </source>
</reference>
<dbReference type="EMBL" id="FNRK01000046">
    <property type="protein sequence ID" value="SEA85241.1"/>
    <property type="molecule type" value="Genomic_DNA"/>
</dbReference>
<keyword evidence="3" id="KW-1185">Reference proteome</keyword>
<keyword evidence="1" id="KW-0175">Coiled coil</keyword>
<evidence type="ECO:0000256" key="1">
    <source>
        <dbReference type="SAM" id="Coils"/>
    </source>
</evidence>
<evidence type="ECO:0000313" key="3">
    <source>
        <dbReference type="Proteomes" id="UP000199394"/>
    </source>
</evidence>
<dbReference type="Pfam" id="PF01527">
    <property type="entry name" value="HTH_Tnp_1"/>
    <property type="match status" value="1"/>
</dbReference>
<dbReference type="GO" id="GO:0004803">
    <property type="term" value="F:transposase activity"/>
    <property type="evidence" value="ECO:0007669"/>
    <property type="project" value="InterPro"/>
</dbReference>
<name>A0A1H4EJL7_9FIRM</name>
<evidence type="ECO:0000313" key="2">
    <source>
        <dbReference type="EMBL" id="SEA85241.1"/>
    </source>
</evidence>
<dbReference type="SUPFAM" id="SSF46689">
    <property type="entry name" value="Homeodomain-like"/>
    <property type="match status" value="1"/>
</dbReference>
<dbReference type="GO" id="GO:0006313">
    <property type="term" value="P:DNA transposition"/>
    <property type="evidence" value="ECO:0007669"/>
    <property type="project" value="InterPro"/>
</dbReference>
<dbReference type="InterPro" id="IPR009057">
    <property type="entry name" value="Homeodomain-like_sf"/>
</dbReference>
<gene>
    <name evidence="2" type="ORF">SAMN04515656_1461</name>
</gene>
<sequence>MSKYSQTLKDKMLNEMMPPKNKSVAELAKEHGLSEQTLYKWKRQAKEKGMVIPKTNTSSENWDPKDKFHVVLETATLNEIELAEYCRSRGLYVEQITAWRDACMQANGGVAQETATLQRHLRDKDKAYKQLQKELNRKEKALAETAALLVLQKKCRAIWGEPEDE</sequence>
<feature type="coiled-coil region" evidence="1">
    <location>
        <begin position="117"/>
        <end position="148"/>
    </location>
</feature>
<dbReference type="GO" id="GO:0003677">
    <property type="term" value="F:DNA binding"/>
    <property type="evidence" value="ECO:0007669"/>
    <property type="project" value="InterPro"/>
</dbReference>
<organism evidence="2 3">
    <name type="scientific">Eubacterium aggregans</name>
    <dbReference type="NCBI Taxonomy" id="81409"/>
    <lineage>
        <taxon>Bacteria</taxon>
        <taxon>Bacillati</taxon>
        <taxon>Bacillota</taxon>
        <taxon>Clostridia</taxon>
        <taxon>Eubacteriales</taxon>
        <taxon>Eubacteriaceae</taxon>
        <taxon>Eubacterium</taxon>
    </lineage>
</organism>
<dbReference type="InterPro" id="IPR002514">
    <property type="entry name" value="Transposase_8"/>
</dbReference>